<sequence length="234" mass="26562">MKLDRLLAKHESMGRNRARARILAGQVRLDGVETRRFDHEVDRFTRVELEEVVIQIPERQLHVMLHKPVGVVSATSDAEHPTVIDLIDDPDRATLHLVGRLDRNTSGMVLLTNDGRWSKVLMDPAKKVPKVYRVQTRDPIPPEAVAAFAEGFYFHTENLVTKPAKLEIIGEREARLTLHEGRYHQIKRMFHRIDNRVTGLHREQIGTLALSADLGPGEWRLLSKEEAAACASIP</sequence>
<comment type="caution">
    <text evidence="4">The sequence shown here is derived from an EMBL/GenBank/DDBJ whole genome shotgun (WGS) entry which is preliminary data.</text>
</comment>
<dbReference type="PANTHER" id="PTHR47683">
    <property type="entry name" value="PSEUDOURIDINE SYNTHASE FAMILY PROTEIN-RELATED"/>
    <property type="match status" value="1"/>
</dbReference>
<dbReference type="SUPFAM" id="SSF55174">
    <property type="entry name" value="Alpha-L RNA-binding motif"/>
    <property type="match status" value="1"/>
</dbReference>
<dbReference type="InterPro" id="IPR042092">
    <property type="entry name" value="PsdUridine_s_RsuA/RluB/E/F_cat"/>
</dbReference>
<dbReference type="EMBL" id="JBBUKT010000002">
    <property type="protein sequence ID" value="MEK7950198.1"/>
    <property type="molecule type" value="Genomic_DNA"/>
</dbReference>
<dbReference type="CDD" id="cd02553">
    <property type="entry name" value="PseudoU_synth_RsuA"/>
    <property type="match status" value="1"/>
</dbReference>
<organism evidence="4 5">
    <name type="scientific">Luteolibacter soli</name>
    <dbReference type="NCBI Taxonomy" id="3135280"/>
    <lineage>
        <taxon>Bacteria</taxon>
        <taxon>Pseudomonadati</taxon>
        <taxon>Verrucomicrobiota</taxon>
        <taxon>Verrucomicrobiia</taxon>
        <taxon>Verrucomicrobiales</taxon>
        <taxon>Verrucomicrobiaceae</taxon>
        <taxon>Luteolibacter</taxon>
    </lineage>
</organism>
<evidence type="ECO:0000313" key="5">
    <source>
        <dbReference type="Proteomes" id="UP001371305"/>
    </source>
</evidence>
<dbReference type="InterPro" id="IPR020103">
    <property type="entry name" value="PsdUridine_synth_cat_dom_sf"/>
</dbReference>
<evidence type="ECO:0000313" key="4">
    <source>
        <dbReference type="EMBL" id="MEK7950198.1"/>
    </source>
</evidence>
<protein>
    <submittedName>
        <fullName evidence="4">Pseudouridine synthase</fullName>
    </submittedName>
</protein>
<dbReference type="PANTHER" id="PTHR47683:SF4">
    <property type="entry name" value="PSEUDOURIDINE SYNTHASE"/>
    <property type="match status" value="1"/>
</dbReference>
<dbReference type="InterPro" id="IPR020094">
    <property type="entry name" value="TruA/RsuA/RluB/E/F_N"/>
</dbReference>
<dbReference type="NCBIfam" id="TIGR00093">
    <property type="entry name" value="pseudouridine synthase"/>
    <property type="match status" value="1"/>
</dbReference>
<dbReference type="SUPFAM" id="SSF55120">
    <property type="entry name" value="Pseudouridine synthase"/>
    <property type="match status" value="1"/>
</dbReference>
<dbReference type="Pfam" id="PF00849">
    <property type="entry name" value="PseudoU_synth_2"/>
    <property type="match status" value="1"/>
</dbReference>
<dbReference type="InterPro" id="IPR036986">
    <property type="entry name" value="S4_RNA-bd_sf"/>
</dbReference>
<dbReference type="InterPro" id="IPR006145">
    <property type="entry name" value="PsdUridine_synth_RsuA/RluA"/>
</dbReference>
<dbReference type="Gene3D" id="3.30.70.580">
    <property type="entry name" value="Pseudouridine synthase I, catalytic domain, N-terminal subdomain"/>
    <property type="match status" value="1"/>
</dbReference>
<dbReference type="RefSeq" id="WP_341403630.1">
    <property type="nucleotide sequence ID" value="NZ_JBBUKT010000002.1"/>
</dbReference>
<name>A0ABU9ARJ3_9BACT</name>
<reference evidence="4 5" key="1">
    <citation type="submission" date="2024-04" db="EMBL/GenBank/DDBJ databases">
        <title>Luteolibacter sp. isolated from soil.</title>
        <authorList>
            <person name="An J."/>
        </authorList>
    </citation>
    <scope>NUCLEOTIDE SEQUENCE [LARGE SCALE GENOMIC DNA]</scope>
    <source>
        <strain evidence="4 5">Y139</strain>
    </source>
</reference>
<keyword evidence="2" id="KW-0694">RNA-binding</keyword>
<evidence type="ECO:0000256" key="2">
    <source>
        <dbReference type="PROSITE-ProRule" id="PRU00182"/>
    </source>
</evidence>
<keyword evidence="5" id="KW-1185">Reference proteome</keyword>
<dbReference type="Gene3D" id="3.10.290.10">
    <property type="entry name" value="RNA-binding S4 domain"/>
    <property type="match status" value="1"/>
</dbReference>
<dbReference type="InterPro" id="IPR050343">
    <property type="entry name" value="RsuA_PseudoU_synthase"/>
</dbReference>
<keyword evidence="1" id="KW-0413">Isomerase</keyword>
<gene>
    <name evidence="4" type="ORF">WKV53_06815</name>
</gene>
<feature type="domain" description="Pseudouridine synthase RsuA/RluA-like" evidence="3">
    <location>
        <begin position="63"/>
        <end position="191"/>
    </location>
</feature>
<dbReference type="PROSITE" id="PS50889">
    <property type="entry name" value="S4"/>
    <property type="match status" value="1"/>
</dbReference>
<evidence type="ECO:0000256" key="1">
    <source>
        <dbReference type="ARBA" id="ARBA00023235"/>
    </source>
</evidence>
<evidence type="ECO:0000259" key="3">
    <source>
        <dbReference type="Pfam" id="PF00849"/>
    </source>
</evidence>
<accession>A0ABU9ARJ3</accession>
<proteinExistence type="predicted"/>
<dbReference type="Proteomes" id="UP001371305">
    <property type="component" value="Unassembled WGS sequence"/>
</dbReference>
<dbReference type="Gene3D" id="3.30.70.1560">
    <property type="entry name" value="Alpha-L RNA-binding motif"/>
    <property type="match status" value="1"/>
</dbReference>
<dbReference type="InterPro" id="IPR000748">
    <property type="entry name" value="PsdUridine_synth_RsuA/RluB/E/F"/>
</dbReference>